<evidence type="ECO:0000256" key="1">
    <source>
        <dbReference type="SAM" id="Phobius"/>
    </source>
</evidence>
<dbReference type="Proteomes" id="UP000481037">
    <property type="component" value="Unassembled WGS sequence"/>
</dbReference>
<evidence type="ECO:0000313" key="4">
    <source>
        <dbReference type="Proteomes" id="UP000481037"/>
    </source>
</evidence>
<feature type="signal peptide" evidence="2">
    <location>
        <begin position="1"/>
        <end position="24"/>
    </location>
</feature>
<keyword evidence="1" id="KW-0472">Membrane</keyword>
<keyword evidence="1" id="KW-0812">Transmembrane</keyword>
<evidence type="ECO:0000256" key="2">
    <source>
        <dbReference type="SAM" id="SignalP"/>
    </source>
</evidence>
<feature type="transmembrane region" description="Helical" evidence="1">
    <location>
        <begin position="267"/>
        <end position="290"/>
    </location>
</feature>
<proteinExistence type="predicted"/>
<accession>A0A6L5QM40</accession>
<reference evidence="3 4" key="1">
    <citation type="submission" date="2019-11" db="EMBL/GenBank/DDBJ databases">
        <title>Novel species isolated from a subtropical stream in China.</title>
        <authorList>
            <person name="Lu H."/>
        </authorList>
    </citation>
    <scope>NUCLEOTIDE SEQUENCE [LARGE SCALE GENOMIC DNA]</scope>
    <source>
        <strain evidence="3 4">FT25W</strain>
    </source>
</reference>
<keyword evidence="4" id="KW-1185">Reference proteome</keyword>
<feature type="chain" id="PRO_5026935444" evidence="2">
    <location>
        <begin position="25"/>
        <end position="310"/>
    </location>
</feature>
<dbReference type="AlphaFoldDB" id="A0A6L5QM40"/>
<dbReference type="RefSeq" id="WP_154368541.1">
    <property type="nucleotide sequence ID" value="NZ_WKJM01000024.1"/>
</dbReference>
<dbReference type="InterPro" id="IPR018682">
    <property type="entry name" value="DUF2167_membr"/>
</dbReference>
<evidence type="ECO:0000313" key="3">
    <source>
        <dbReference type="EMBL" id="MRX10789.1"/>
    </source>
</evidence>
<name>A0A6L5QM40_9BURK</name>
<dbReference type="EMBL" id="WKJM01000024">
    <property type="protein sequence ID" value="MRX10789.1"/>
    <property type="molecule type" value="Genomic_DNA"/>
</dbReference>
<comment type="caution">
    <text evidence="3">The sequence shown here is derived from an EMBL/GenBank/DDBJ whole genome shotgun (WGS) entry which is preliminary data.</text>
</comment>
<gene>
    <name evidence="3" type="ORF">GJ697_23445</name>
</gene>
<keyword evidence="1" id="KW-1133">Transmembrane helix</keyword>
<keyword evidence="2" id="KW-0732">Signal</keyword>
<organism evidence="3 4">
    <name type="scientific">Duganella alba</name>
    <dbReference type="NCBI Taxonomy" id="2666081"/>
    <lineage>
        <taxon>Bacteria</taxon>
        <taxon>Pseudomonadati</taxon>
        <taxon>Pseudomonadota</taxon>
        <taxon>Betaproteobacteria</taxon>
        <taxon>Burkholderiales</taxon>
        <taxon>Oxalobacteraceae</taxon>
        <taxon>Telluria group</taxon>
        <taxon>Duganella</taxon>
    </lineage>
</organism>
<sequence>MRRILTALFCLSLSLTAAALPAMAADPAASAPPQSAQQFLAALTFREGQIKLPGDIATLDLPSSFRYLDPADAEKLITDGWGNPPGAKTLGMIVPADVNPLSAAGWGVVVTYDKDGHVKDDDADKINYADLLKDMKEGMDENNKARKEQGYAAMSLVGWAEQPSYDKGQHKLYWAKELHTDGSQENGLNYNIRVLGREGVLVLNAVAGMDQIAQVKQEMKKVTAFTEFTPGNRYTDFNAGTDKVAEYGIAALVAGGIAAKLGFFGKIFALLLAFKKIILIGLAAAGSWVYKLLGRKKEEKAATVDLSKPE</sequence>
<dbReference type="Pfam" id="PF09935">
    <property type="entry name" value="DUF2167"/>
    <property type="match status" value="1"/>
</dbReference>
<protein>
    <submittedName>
        <fullName evidence="3">DUF2167 domain-containing protein</fullName>
    </submittedName>
</protein>